<dbReference type="AlphaFoldDB" id="A0A2Z7C2Y6"/>
<evidence type="ECO:0000313" key="3">
    <source>
        <dbReference type="Proteomes" id="UP000250235"/>
    </source>
</evidence>
<sequence length="278" mass="30763">MARRRAVTVVARRREEEGESEGRGDVWELSIQLDFSWFNSRSRNFLEAEIQGLTLAGEIHGTGFTRKLRTNSFSHFHSCSNAASQRKQTKELSKGNPAPPRSSKTEAGCDGNRRSKVTKSESSQAPVDWLRKIPQNDDASPNLNDIVKVTSASLPPAGSPVATHYSQQPLAAGSLRNTQNAAFQLHRTTSPRLPADDKYYFKNHQQLVTQSTHILHNDPKPAAALNQTTSLRLLHQIQSTHTNTSSCIRETPAAGSSTHRLVALSKQLLNPIVNTQKR</sequence>
<dbReference type="EMBL" id="KQ999578">
    <property type="protein sequence ID" value="KZV41266.1"/>
    <property type="molecule type" value="Genomic_DNA"/>
</dbReference>
<evidence type="ECO:0000256" key="1">
    <source>
        <dbReference type="SAM" id="MobiDB-lite"/>
    </source>
</evidence>
<dbReference type="Proteomes" id="UP000250235">
    <property type="component" value="Unassembled WGS sequence"/>
</dbReference>
<feature type="region of interest" description="Disordered" evidence="1">
    <location>
        <begin position="79"/>
        <end position="128"/>
    </location>
</feature>
<name>A0A2Z7C2Y6_9LAMI</name>
<organism evidence="2 3">
    <name type="scientific">Dorcoceras hygrometricum</name>
    <dbReference type="NCBI Taxonomy" id="472368"/>
    <lineage>
        <taxon>Eukaryota</taxon>
        <taxon>Viridiplantae</taxon>
        <taxon>Streptophyta</taxon>
        <taxon>Embryophyta</taxon>
        <taxon>Tracheophyta</taxon>
        <taxon>Spermatophyta</taxon>
        <taxon>Magnoliopsida</taxon>
        <taxon>eudicotyledons</taxon>
        <taxon>Gunneridae</taxon>
        <taxon>Pentapetalae</taxon>
        <taxon>asterids</taxon>
        <taxon>lamiids</taxon>
        <taxon>Lamiales</taxon>
        <taxon>Gesneriaceae</taxon>
        <taxon>Didymocarpoideae</taxon>
        <taxon>Trichosporeae</taxon>
        <taxon>Loxocarpinae</taxon>
        <taxon>Dorcoceras</taxon>
    </lineage>
</organism>
<proteinExistence type="predicted"/>
<gene>
    <name evidence="2" type="ORF">F511_36924</name>
</gene>
<reference evidence="2 3" key="1">
    <citation type="journal article" date="2015" name="Proc. Natl. Acad. Sci. U.S.A.">
        <title>The resurrection genome of Boea hygrometrica: A blueprint for survival of dehydration.</title>
        <authorList>
            <person name="Xiao L."/>
            <person name="Yang G."/>
            <person name="Zhang L."/>
            <person name="Yang X."/>
            <person name="Zhao S."/>
            <person name="Ji Z."/>
            <person name="Zhou Q."/>
            <person name="Hu M."/>
            <person name="Wang Y."/>
            <person name="Chen M."/>
            <person name="Xu Y."/>
            <person name="Jin H."/>
            <person name="Xiao X."/>
            <person name="Hu G."/>
            <person name="Bao F."/>
            <person name="Hu Y."/>
            <person name="Wan P."/>
            <person name="Li L."/>
            <person name="Deng X."/>
            <person name="Kuang T."/>
            <person name="Xiang C."/>
            <person name="Zhu J.K."/>
            <person name="Oliver M.J."/>
            <person name="He Y."/>
        </authorList>
    </citation>
    <scope>NUCLEOTIDE SEQUENCE [LARGE SCALE GENOMIC DNA]</scope>
    <source>
        <strain evidence="3">cv. XS01</strain>
    </source>
</reference>
<protein>
    <submittedName>
        <fullName evidence="2">Fibronectin type III domain-containing protein isoform 1</fullName>
    </submittedName>
</protein>
<evidence type="ECO:0000313" key="2">
    <source>
        <dbReference type="EMBL" id="KZV41266.1"/>
    </source>
</evidence>
<accession>A0A2Z7C2Y6</accession>
<keyword evidence="3" id="KW-1185">Reference proteome</keyword>